<keyword evidence="4" id="KW-1185">Reference proteome</keyword>
<gene>
    <name evidence="3" type="ORF">SAMN05444158_0466</name>
</gene>
<keyword evidence="2" id="KW-0732">Signal</keyword>
<comment type="similarity">
    <text evidence="1">Belongs to the UPF0065 (bug) family.</text>
</comment>
<name>A0A1H1N3R7_9BRAD</name>
<evidence type="ECO:0000313" key="4">
    <source>
        <dbReference type="Proteomes" id="UP000243904"/>
    </source>
</evidence>
<keyword evidence="3" id="KW-0675">Receptor</keyword>
<evidence type="ECO:0000256" key="2">
    <source>
        <dbReference type="SAM" id="SignalP"/>
    </source>
</evidence>
<accession>A0A1H1N3R7</accession>
<feature type="chain" id="PRO_5009255145" evidence="2">
    <location>
        <begin position="28"/>
        <end position="325"/>
    </location>
</feature>
<dbReference type="Proteomes" id="UP000243904">
    <property type="component" value="Chromosome I"/>
</dbReference>
<dbReference type="InterPro" id="IPR042100">
    <property type="entry name" value="Bug_dom1"/>
</dbReference>
<dbReference type="SUPFAM" id="SSF53850">
    <property type="entry name" value="Periplasmic binding protein-like II"/>
    <property type="match status" value="1"/>
</dbReference>
<dbReference type="AlphaFoldDB" id="A0A1H1N3R7"/>
<dbReference type="RefSeq" id="WP_146686171.1">
    <property type="nucleotide sequence ID" value="NZ_LT629750.1"/>
</dbReference>
<protein>
    <submittedName>
        <fullName evidence="3">Tripartite-type tricarboxylate transporter, receptor component TctC</fullName>
    </submittedName>
</protein>
<dbReference type="CDD" id="cd13578">
    <property type="entry name" value="PBP2_Bug27"/>
    <property type="match status" value="1"/>
</dbReference>
<dbReference type="PROSITE" id="PS51318">
    <property type="entry name" value="TAT"/>
    <property type="match status" value="1"/>
</dbReference>
<dbReference type="EMBL" id="LT629750">
    <property type="protein sequence ID" value="SDR93528.1"/>
    <property type="molecule type" value="Genomic_DNA"/>
</dbReference>
<dbReference type="Gene3D" id="3.40.190.150">
    <property type="entry name" value="Bordetella uptake gene, domain 1"/>
    <property type="match status" value="1"/>
</dbReference>
<dbReference type="PANTHER" id="PTHR42928">
    <property type="entry name" value="TRICARBOXYLATE-BINDING PROTEIN"/>
    <property type="match status" value="1"/>
</dbReference>
<dbReference type="Pfam" id="PF03401">
    <property type="entry name" value="TctC"/>
    <property type="match status" value="1"/>
</dbReference>
<dbReference type="InterPro" id="IPR005064">
    <property type="entry name" value="BUG"/>
</dbReference>
<proteinExistence type="inferred from homology"/>
<dbReference type="PANTHER" id="PTHR42928:SF5">
    <property type="entry name" value="BLR1237 PROTEIN"/>
    <property type="match status" value="1"/>
</dbReference>
<reference evidence="4" key="1">
    <citation type="submission" date="2016-10" db="EMBL/GenBank/DDBJ databases">
        <authorList>
            <person name="Varghese N."/>
            <person name="Submissions S."/>
        </authorList>
    </citation>
    <scope>NUCLEOTIDE SEQUENCE [LARGE SCALE GENOMIC DNA]</scope>
    <source>
        <strain evidence="4">GAS369</strain>
    </source>
</reference>
<organism evidence="3 4">
    <name type="scientific">Bradyrhizobium canariense</name>
    <dbReference type="NCBI Taxonomy" id="255045"/>
    <lineage>
        <taxon>Bacteria</taxon>
        <taxon>Pseudomonadati</taxon>
        <taxon>Pseudomonadota</taxon>
        <taxon>Alphaproteobacteria</taxon>
        <taxon>Hyphomicrobiales</taxon>
        <taxon>Nitrobacteraceae</taxon>
        <taxon>Bradyrhizobium</taxon>
    </lineage>
</organism>
<sequence>MKVPRRQFLLLGAGAVALSAVLRPARAETYPSRQVRLLVGFAAGGGTDVVARLTGQLLSERLGQPFVIENRTGAGSNIAAEMVVNATADGYTLLLANTANAVNASLYNKLSFDFVRDIAPVAALLRAPNVMLVNPSFPANSVSEFIAYAKANPGKVNMGSGGNGGPVHMAGELFMMMAGVNLVHVAYRGEALAITDLLAGQIHAVFGSLSSSTAYVRGGKLRALAVTGATRSEALPDVPVMADFVPGYEMSTWYGIGTPKNTPTEVIDKLNTEINAVLVDPKFKARLPDLGGTVIGGPPSTMAKLVAEETEKWAKVVRFAGITPI</sequence>
<feature type="signal peptide" evidence="2">
    <location>
        <begin position="1"/>
        <end position="27"/>
    </location>
</feature>
<dbReference type="InterPro" id="IPR006311">
    <property type="entry name" value="TAT_signal"/>
</dbReference>
<dbReference type="Gene3D" id="3.40.190.10">
    <property type="entry name" value="Periplasmic binding protein-like II"/>
    <property type="match status" value="1"/>
</dbReference>
<evidence type="ECO:0000313" key="3">
    <source>
        <dbReference type="EMBL" id="SDR93528.1"/>
    </source>
</evidence>
<dbReference type="PIRSF" id="PIRSF017082">
    <property type="entry name" value="YflP"/>
    <property type="match status" value="1"/>
</dbReference>
<evidence type="ECO:0000256" key="1">
    <source>
        <dbReference type="ARBA" id="ARBA00006987"/>
    </source>
</evidence>